<evidence type="ECO:0000256" key="8">
    <source>
        <dbReference type="SAM" id="SignalP"/>
    </source>
</evidence>
<dbReference type="InterPro" id="IPR029058">
    <property type="entry name" value="AB_hydrolase_fold"/>
</dbReference>
<feature type="signal peptide" evidence="8">
    <location>
        <begin position="1"/>
        <end position="18"/>
    </location>
</feature>
<evidence type="ECO:0000256" key="7">
    <source>
        <dbReference type="ARBA" id="ARBA00026105"/>
    </source>
</evidence>
<keyword evidence="4" id="KW-0378">Hydrolase</keyword>
<dbReference type="GO" id="GO:0046274">
    <property type="term" value="P:lignin catabolic process"/>
    <property type="evidence" value="ECO:0007669"/>
    <property type="project" value="UniProtKB-KW"/>
</dbReference>
<protein>
    <recommendedName>
        <fullName evidence="7">(4-O-methyl)-D-glucuronate--lignin esterase</fullName>
        <ecNumber evidence="7">3.1.1.117</ecNumber>
    </recommendedName>
</protein>
<comment type="caution">
    <text evidence="10">The sequence shown here is derived from an EMBL/GenBank/DDBJ whole genome shotgun (WGS) entry which is preliminary data.</text>
</comment>
<evidence type="ECO:0000256" key="5">
    <source>
        <dbReference type="ARBA" id="ARBA00023185"/>
    </source>
</evidence>
<dbReference type="Gene3D" id="3.40.50.1820">
    <property type="entry name" value="alpha/beta hydrolase"/>
    <property type="match status" value="1"/>
</dbReference>
<keyword evidence="5" id="KW-0439">Lignin degradation</keyword>
<feature type="domain" description="4-O-methyl-glucuronoyl methylesterase-like" evidence="9">
    <location>
        <begin position="9"/>
        <end position="66"/>
    </location>
</feature>
<proteinExistence type="inferred from homology"/>
<dbReference type="AlphaFoldDB" id="A0AAJ0IDR0"/>
<evidence type="ECO:0000313" key="10">
    <source>
        <dbReference type="EMBL" id="KAK3497340.1"/>
    </source>
</evidence>
<name>A0AAJ0IDR0_9PEZI</name>
<dbReference type="EC" id="3.1.1.117" evidence="7"/>
<evidence type="ECO:0000259" key="9">
    <source>
        <dbReference type="Pfam" id="PF22244"/>
    </source>
</evidence>
<dbReference type="EMBL" id="JAULSX010000002">
    <property type="protein sequence ID" value="KAK3497340.1"/>
    <property type="molecule type" value="Genomic_DNA"/>
</dbReference>
<evidence type="ECO:0000256" key="6">
    <source>
        <dbReference type="ARBA" id="ARBA00024511"/>
    </source>
</evidence>
<reference evidence="10 11" key="1">
    <citation type="journal article" date="2023" name="Mol. Phylogenet. Evol.">
        <title>Genome-scale phylogeny and comparative genomics of the fungal order Sordariales.</title>
        <authorList>
            <person name="Hensen N."/>
            <person name="Bonometti L."/>
            <person name="Westerberg I."/>
            <person name="Brannstrom I.O."/>
            <person name="Guillou S."/>
            <person name="Cros-Aarteil S."/>
            <person name="Calhoun S."/>
            <person name="Haridas S."/>
            <person name="Kuo A."/>
            <person name="Mondo S."/>
            <person name="Pangilinan J."/>
            <person name="Riley R."/>
            <person name="LaButti K."/>
            <person name="Andreopoulos B."/>
            <person name="Lipzen A."/>
            <person name="Chen C."/>
            <person name="Yan M."/>
            <person name="Daum C."/>
            <person name="Ng V."/>
            <person name="Clum A."/>
            <person name="Steindorff A."/>
            <person name="Ohm R.A."/>
            <person name="Martin F."/>
            <person name="Silar P."/>
            <person name="Natvig D.O."/>
            <person name="Lalanne C."/>
            <person name="Gautier V."/>
            <person name="Ament-Velasquez S.L."/>
            <person name="Kruys A."/>
            <person name="Hutchinson M.I."/>
            <person name="Powell A.J."/>
            <person name="Barry K."/>
            <person name="Miller A.N."/>
            <person name="Grigoriev I.V."/>
            <person name="Debuchy R."/>
            <person name="Gladieux P."/>
            <person name="Hiltunen Thoren M."/>
            <person name="Johannesson H."/>
        </authorList>
    </citation>
    <scope>NUCLEOTIDE SEQUENCE [LARGE SCALE GENOMIC DNA]</scope>
    <source>
        <strain evidence="10 11">FGSC 10403</strain>
    </source>
</reference>
<evidence type="ECO:0000313" key="11">
    <source>
        <dbReference type="Proteomes" id="UP001285908"/>
    </source>
</evidence>
<evidence type="ECO:0000256" key="4">
    <source>
        <dbReference type="ARBA" id="ARBA00022801"/>
    </source>
</evidence>
<sequence length="89" mass="9978">MLARLAMLAGTLTAWAWGFHRTLDALNMIDASRVGVTGCSRLEKGALEAGLFDSHPLRLPFPRRSEKYPGIFKGMSWRIASDERDRKSN</sequence>
<keyword evidence="3 8" id="KW-0732">Signal</keyword>
<evidence type="ECO:0000256" key="2">
    <source>
        <dbReference type="ARBA" id="ARBA00022487"/>
    </source>
</evidence>
<accession>A0AAJ0IDR0</accession>
<evidence type="ECO:0000256" key="3">
    <source>
        <dbReference type="ARBA" id="ARBA00022729"/>
    </source>
</evidence>
<comment type="catalytic activity">
    <reaction evidence="6">
        <text>a 4-O-methyl-alpha-D-glucuronosyl ester derivative + H2O = 4-O-methyl-alpha-D-glucuronate derivative + an alcohol + H(+)</text>
        <dbReference type="Rhea" id="RHEA:67452"/>
        <dbReference type="ChEBI" id="CHEBI:15377"/>
        <dbReference type="ChEBI" id="CHEBI:15378"/>
        <dbReference type="ChEBI" id="CHEBI:30879"/>
        <dbReference type="ChEBI" id="CHEBI:171667"/>
        <dbReference type="ChEBI" id="CHEBI:171668"/>
        <dbReference type="EC" id="3.1.1.117"/>
    </reaction>
    <physiologicalReaction direction="left-to-right" evidence="6">
        <dbReference type="Rhea" id="RHEA:67453"/>
    </physiologicalReaction>
</comment>
<dbReference type="GO" id="GO:0052689">
    <property type="term" value="F:carboxylic ester hydrolase activity"/>
    <property type="evidence" value="ECO:0007669"/>
    <property type="project" value="UniProtKB-KW"/>
</dbReference>
<dbReference type="RefSeq" id="XP_062695604.1">
    <property type="nucleotide sequence ID" value="XM_062841833.1"/>
</dbReference>
<dbReference type="InterPro" id="IPR054579">
    <property type="entry name" value="GCE-like_dom"/>
</dbReference>
<gene>
    <name evidence="10" type="ORF">B0T23DRAFT_81353</name>
</gene>
<dbReference type="Pfam" id="PF22244">
    <property type="entry name" value="GCE_fung"/>
    <property type="match status" value="1"/>
</dbReference>
<keyword evidence="2" id="KW-0719">Serine esterase</keyword>
<organism evidence="10 11">
    <name type="scientific">Neurospora hispaniola</name>
    <dbReference type="NCBI Taxonomy" id="588809"/>
    <lineage>
        <taxon>Eukaryota</taxon>
        <taxon>Fungi</taxon>
        <taxon>Dikarya</taxon>
        <taxon>Ascomycota</taxon>
        <taxon>Pezizomycotina</taxon>
        <taxon>Sordariomycetes</taxon>
        <taxon>Sordariomycetidae</taxon>
        <taxon>Sordariales</taxon>
        <taxon>Sordariaceae</taxon>
        <taxon>Neurospora</taxon>
    </lineage>
</organism>
<keyword evidence="11" id="KW-1185">Reference proteome</keyword>
<feature type="chain" id="PRO_5042596514" description="(4-O-methyl)-D-glucuronate--lignin esterase" evidence="8">
    <location>
        <begin position="19"/>
        <end position="89"/>
    </location>
</feature>
<comment type="similarity">
    <text evidence="1">Belongs to the carbohydrate esterase 15 (CE15) family.</text>
</comment>
<dbReference type="GeneID" id="87879455"/>
<dbReference type="Proteomes" id="UP001285908">
    <property type="component" value="Unassembled WGS sequence"/>
</dbReference>
<evidence type="ECO:0000256" key="1">
    <source>
        <dbReference type="ARBA" id="ARBA00010092"/>
    </source>
</evidence>